<dbReference type="AlphaFoldDB" id="A0A0B7AY72"/>
<accession>A0A0B7AY72</accession>
<name>A0A0B7AY72_9EUPU</name>
<sequence length="81" mass="9415">MIYPNTYDRSNDIPRYLYSAQQISKSDKDSLSLLKYFLIFMNHTHTNRLPPLSDSLFHQRTHPGVHSGKIPFQTSAFKSIT</sequence>
<organism evidence="1">
    <name type="scientific">Arion vulgaris</name>
    <dbReference type="NCBI Taxonomy" id="1028688"/>
    <lineage>
        <taxon>Eukaryota</taxon>
        <taxon>Metazoa</taxon>
        <taxon>Spiralia</taxon>
        <taxon>Lophotrochozoa</taxon>
        <taxon>Mollusca</taxon>
        <taxon>Gastropoda</taxon>
        <taxon>Heterobranchia</taxon>
        <taxon>Euthyneura</taxon>
        <taxon>Panpulmonata</taxon>
        <taxon>Eupulmonata</taxon>
        <taxon>Stylommatophora</taxon>
        <taxon>Helicina</taxon>
        <taxon>Arionoidea</taxon>
        <taxon>Arionidae</taxon>
        <taxon>Arion</taxon>
    </lineage>
</organism>
<protein>
    <submittedName>
        <fullName evidence="1">Uncharacterized protein</fullName>
    </submittedName>
</protein>
<gene>
    <name evidence="1" type="primary">ORF145726</name>
</gene>
<proteinExistence type="predicted"/>
<dbReference type="EMBL" id="HACG01038146">
    <property type="protein sequence ID" value="CEK85011.1"/>
    <property type="molecule type" value="Transcribed_RNA"/>
</dbReference>
<reference evidence="1" key="1">
    <citation type="submission" date="2014-12" db="EMBL/GenBank/DDBJ databases">
        <title>Insight into the proteome of Arion vulgaris.</title>
        <authorList>
            <person name="Aradska J."/>
            <person name="Bulat T."/>
            <person name="Smidak R."/>
            <person name="Sarate P."/>
            <person name="Gangsoo J."/>
            <person name="Sialana F."/>
            <person name="Bilban M."/>
            <person name="Lubec G."/>
        </authorList>
    </citation>
    <scope>NUCLEOTIDE SEQUENCE</scope>
    <source>
        <tissue evidence="1">Skin</tissue>
    </source>
</reference>
<evidence type="ECO:0000313" key="1">
    <source>
        <dbReference type="EMBL" id="CEK85011.1"/>
    </source>
</evidence>